<dbReference type="InterPro" id="IPR059113">
    <property type="entry name" value="Znf_ribbon"/>
</dbReference>
<evidence type="ECO:0000313" key="4">
    <source>
        <dbReference type="EMBL" id="HIU22683.1"/>
    </source>
</evidence>
<evidence type="ECO:0000259" key="3">
    <source>
        <dbReference type="Pfam" id="PF13248"/>
    </source>
</evidence>
<keyword evidence="1" id="KW-1133">Transmembrane helix</keyword>
<reference evidence="4" key="1">
    <citation type="submission" date="2020-10" db="EMBL/GenBank/DDBJ databases">
        <authorList>
            <person name="Gilroy R."/>
        </authorList>
    </citation>
    <scope>NUCLEOTIDE SEQUENCE</scope>
    <source>
        <strain evidence="4">CHK197-8231</strain>
    </source>
</reference>
<keyword evidence="1" id="KW-0812">Transmembrane</keyword>
<evidence type="ECO:0000259" key="2">
    <source>
        <dbReference type="Pfam" id="PF03703"/>
    </source>
</evidence>
<keyword evidence="1" id="KW-0472">Membrane</keyword>
<feature type="domain" description="YdbS-like PH" evidence="2">
    <location>
        <begin position="102"/>
        <end position="176"/>
    </location>
</feature>
<dbReference type="Proteomes" id="UP000824087">
    <property type="component" value="Unassembled WGS sequence"/>
</dbReference>
<evidence type="ECO:0000313" key="5">
    <source>
        <dbReference type="Proteomes" id="UP000824087"/>
    </source>
</evidence>
<accession>A0A9D1HW18</accession>
<organism evidence="4 5">
    <name type="scientific">Candidatus Fimihabitans intestinipullorum</name>
    <dbReference type="NCBI Taxonomy" id="2840820"/>
    <lineage>
        <taxon>Bacteria</taxon>
        <taxon>Bacillati</taxon>
        <taxon>Mycoplasmatota</taxon>
        <taxon>Mycoplasmatota incertae sedis</taxon>
        <taxon>Candidatus Fimihabitans</taxon>
    </lineage>
</organism>
<dbReference type="AlphaFoldDB" id="A0A9D1HW18"/>
<feature type="transmembrane region" description="Helical" evidence="1">
    <location>
        <begin position="43"/>
        <end position="63"/>
    </location>
</feature>
<comment type="caution">
    <text evidence="4">The sequence shown here is derived from an EMBL/GenBank/DDBJ whole genome shotgun (WGS) entry which is preliminary data.</text>
</comment>
<feature type="transmembrane region" description="Helical" evidence="1">
    <location>
        <begin position="75"/>
        <end position="98"/>
    </location>
</feature>
<dbReference type="EMBL" id="DVML01000022">
    <property type="protein sequence ID" value="HIU22683.1"/>
    <property type="molecule type" value="Genomic_DNA"/>
</dbReference>
<name>A0A9D1HW18_9BACT</name>
<reference evidence="4" key="2">
    <citation type="journal article" date="2021" name="PeerJ">
        <title>Extensive microbial diversity within the chicken gut microbiome revealed by metagenomics and culture.</title>
        <authorList>
            <person name="Gilroy R."/>
            <person name="Ravi A."/>
            <person name="Getino M."/>
            <person name="Pursley I."/>
            <person name="Horton D.L."/>
            <person name="Alikhan N.F."/>
            <person name="Baker D."/>
            <person name="Gharbi K."/>
            <person name="Hall N."/>
            <person name="Watson M."/>
            <person name="Adriaenssens E.M."/>
            <person name="Foster-Nyarko E."/>
            <person name="Jarju S."/>
            <person name="Secka A."/>
            <person name="Antonio M."/>
            <person name="Oren A."/>
            <person name="Chaudhuri R.R."/>
            <person name="La Ragione R."/>
            <person name="Hildebrand F."/>
            <person name="Pallen M.J."/>
        </authorList>
    </citation>
    <scope>NUCLEOTIDE SEQUENCE</scope>
    <source>
        <strain evidence="4">CHK197-8231</strain>
    </source>
</reference>
<dbReference type="InterPro" id="IPR005182">
    <property type="entry name" value="YdbS-like_PH"/>
</dbReference>
<evidence type="ECO:0000256" key="1">
    <source>
        <dbReference type="SAM" id="Phobius"/>
    </source>
</evidence>
<sequence>MVCPNCQQQINVDDIVCPYCGLKLKLTKRQNDWVATVTPRFEFVYELVPTIQGILIFIMTWIVGNLVCEYFDYPIQYVIYAMMFLFLVYIAGIVFRFFHRKAMKYEIYEDSVLFIDNFLQHREYKLEYENVMDVEHSQTFLQRIFHIGTIRIYADRSICKGLALYSIPNSQTLYKNLKTLIKNAK</sequence>
<gene>
    <name evidence="4" type="ORF">IAD49_03780</name>
</gene>
<feature type="domain" description="Putative zinc-ribbon" evidence="3">
    <location>
        <begin position="2"/>
        <end position="24"/>
    </location>
</feature>
<proteinExistence type="predicted"/>
<dbReference type="Pfam" id="PF13248">
    <property type="entry name" value="Zn_ribbon_3"/>
    <property type="match status" value="1"/>
</dbReference>
<protein>
    <submittedName>
        <fullName evidence="4">PH domain-containing protein</fullName>
    </submittedName>
</protein>
<dbReference type="Pfam" id="PF03703">
    <property type="entry name" value="bPH_2"/>
    <property type="match status" value="1"/>
</dbReference>